<dbReference type="OrthoDB" id="529208at2"/>
<evidence type="ECO:0000259" key="1">
    <source>
        <dbReference type="Pfam" id="PF13649"/>
    </source>
</evidence>
<dbReference type="STRING" id="50340.PF66_04672"/>
<comment type="caution">
    <text evidence="2">The sequence shown here is derived from an EMBL/GenBank/DDBJ whole genome shotgun (WGS) entry which is preliminary data.</text>
</comment>
<name>A0A0N0E2K9_9PSED</name>
<keyword evidence="3" id="KW-1185">Reference proteome</keyword>
<organism evidence="2 3">
    <name type="scientific">Pseudomonas asplenii</name>
    <dbReference type="NCBI Taxonomy" id="53407"/>
    <lineage>
        <taxon>Bacteria</taxon>
        <taxon>Pseudomonadati</taxon>
        <taxon>Pseudomonadota</taxon>
        <taxon>Gammaproteobacteria</taxon>
        <taxon>Pseudomonadales</taxon>
        <taxon>Pseudomonadaceae</taxon>
        <taxon>Pseudomonas</taxon>
    </lineage>
</organism>
<keyword evidence="2" id="KW-0489">Methyltransferase</keyword>
<evidence type="ECO:0000313" key="2">
    <source>
        <dbReference type="EMBL" id="KPA88990.1"/>
    </source>
</evidence>
<accession>A0A0N0E2K9</accession>
<dbReference type="EMBL" id="JSYZ01000018">
    <property type="protein sequence ID" value="KPA88990.1"/>
    <property type="molecule type" value="Genomic_DNA"/>
</dbReference>
<dbReference type="Gene3D" id="3.40.50.150">
    <property type="entry name" value="Vaccinia Virus protein VP39"/>
    <property type="match status" value="1"/>
</dbReference>
<protein>
    <submittedName>
        <fullName evidence="2">Methyltransferase, cyclopropane fatty acid synthase</fullName>
        <ecNumber evidence="2">2.1.1.255</ecNumber>
    </submittedName>
</protein>
<dbReference type="GO" id="GO:0032259">
    <property type="term" value="P:methylation"/>
    <property type="evidence" value="ECO:0007669"/>
    <property type="project" value="UniProtKB-KW"/>
</dbReference>
<dbReference type="GO" id="GO:1904047">
    <property type="term" value="F:S-adenosyl-L-methionine binding"/>
    <property type="evidence" value="ECO:0007669"/>
    <property type="project" value="InterPro"/>
</dbReference>
<reference evidence="2 3" key="1">
    <citation type="journal article" date="2015" name="PLoS ONE">
        <title>Rice-Infecting Pseudomonas Genomes Are Highly Accessorized and Harbor Multiple Putative Virulence Mechanisms to Cause Sheath Brown Rot.</title>
        <authorList>
            <person name="Quibod I.L."/>
            <person name="Grande G."/>
            <person name="Oreiro E.G."/>
            <person name="Borja F.N."/>
            <person name="Dossa G.S."/>
            <person name="Mauleon R."/>
            <person name="Cruz C.V."/>
            <person name="Oliva R."/>
        </authorList>
    </citation>
    <scope>NUCLEOTIDE SEQUENCE [LARGE SCALE GENOMIC DNA]</scope>
    <source>
        <strain evidence="2 3">IRRI 6609</strain>
    </source>
</reference>
<dbReference type="GO" id="GO:0008757">
    <property type="term" value="F:S-adenosylmethionine-dependent methyltransferase activity"/>
    <property type="evidence" value="ECO:0007669"/>
    <property type="project" value="InterPro"/>
</dbReference>
<dbReference type="AlphaFoldDB" id="A0A0N0E2K9"/>
<dbReference type="CDD" id="cd02440">
    <property type="entry name" value="AdoMet_MTases"/>
    <property type="match status" value="1"/>
</dbReference>
<dbReference type="PATRIC" id="fig|50340.43.peg.1972"/>
<sequence>MTRDRAIKTPYQQSIADYWNREQSPVNLLLGDIDGLYHHHYGIGDVDTTAIGADTAEDYPQRVIAELHRLETAQADLLLDHLGDIQPGDHLLDSGSGRGGTSLMAHQRFGCRVDGISISQKQVDFANRCATDRGVADRVQFHLRNMLDTGFGTARFRAVWNNESTMYVELAPLFTEYRRILRPGGRYVTITGAWNDRFGMPPAAVSLINARYGCNVHSRDEYLHELKAYGLQVIEMTDLTTRTLPYWKLRRASALATGVEDAFIEAYEEGSFHYLLIAADRLA</sequence>
<dbReference type="Proteomes" id="UP000037931">
    <property type="component" value="Unassembled WGS sequence"/>
</dbReference>
<dbReference type="SUPFAM" id="SSF53335">
    <property type="entry name" value="S-adenosyl-L-methionine-dependent methyltransferases"/>
    <property type="match status" value="1"/>
</dbReference>
<dbReference type="RefSeq" id="WP_054063905.1">
    <property type="nucleotide sequence ID" value="NZ_JSYZ01000018.1"/>
</dbReference>
<gene>
    <name evidence="2" type="ORF">PF66_04672</name>
</gene>
<evidence type="ECO:0000313" key="3">
    <source>
        <dbReference type="Proteomes" id="UP000037931"/>
    </source>
</evidence>
<dbReference type="PANTHER" id="PTHR44068:SF11">
    <property type="entry name" value="GERANYL DIPHOSPHATE 2-C-METHYLTRANSFERASE"/>
    <property type="match status" value="1"/>
</dbReference>
<dbReference type="InterPro" id="IPR049645">
    <property type="entry name" value="GPPMT_Stmyces"/>
</dbReference>
<dbReference type="InterPro" id="IPR050447">
    <property type="entry name" value="Erg6_SMT_methyltransf"/>
</dbReference>
<dbReference type="GO" id="GO:0000287">
    <property type="term" value="F:magnesium ion binding"/>
    <property type="evidence" value="ECO:0007669"/>
    <property type="project" value="InterPro"/>
</dbReference>
<proteinExistence type="predicted"/>
<dbReference type="InterPro" id="IPR041698">
    <property type="entry name" value="Methyltransf_25"/>
</dbReference>
<feature type="domain" description="Methyltransferase" evidence="1">
    <location>
        <begin position="92"/>
        <end position="185"/>
    </location>
</feature>
<dbReference type="PANTHER" id="PTHR44068">
    <property type="entry name" value="ZGC:194242"/>
    <property type="match status" value="1"/>
</dbReference>
<dbReference type="InterPro" id="IPR029063">
    <property type="entry name" value="SAM-dependent_MTases_sf"/>
</dbReference>
<keyword evidence="2" id="KW-0808">Transferase</keyword>
<dbReference type="EC" id="2.1.1.255" evidence="2"/>
<dbReference type="Pfam" id="PF13649">
    <property type="entry name" value="Methyltransf_25"/>
    <property type="match status" value="1"/>
</dbReference>
<dbReference type="NCBIfam" id="NF041943">
    <property type="entry name" value="GPPMT_Stmyces"/>
    <property type="match status" value="1"/>
</dbReference>